<evidence type="ECO:0000313" key="3">
    <source>
        <dbReference type="EMBL" id="GAC48075.1"/>
    </source>
</evidence>
<organism evidence="3 4">
    <name type="scientific">Gordonia aichiensis NBRC 108223</name>
    <dbReference type="NCBI Taxonomy" id="1220583"/>
    <lineage>
        <taxon>Bacteria</taxon>
        <taxon>Bacillati</taxon>
        <taxon>Actinomycetota</taxon>
        <taxon>Actinomycetes</taxon>
        <taxon>Mycobacteriales</taxon>
        <taxon>Gordoniaceae</taxon>
        <taxon>Gordonia</taxon>
    </lineage>
</organism>
<dbReference type="PRINTS" id="PR01543">
    <property type="entry name" value="ANATRNSFRASE"/>
</dbReference>
<keyword evidence="4" id="KW-1185">Reference proteome</keyword>
<dbReference type="PANTHER" id="PTHR11786">
    <property type="entry name" value="N-HYDROXYARYLAMINE O-ACETYLTRANSFERASE"/>
    <property type="match status" value="1"/>
</dbReference>
<dbReference type="InterPro" id="IPR053710">
    <property type="entry name" value="Arylamine_NAT_domain_sf"/>
</dbReference>
<proteinExistence type="inferred from homology"/>
<dbReference type="InterPro" id="IPR001447">
    <property type="entry name" value="Arylamine_N-AcTrfase"/>
</dbReference>
<accession>L7KGS7</accession>
<gene>
    <name evidence="3" type="ORF">GOACH_04_04730</name>
</gene>
<comment type="similarity">
    <text evidence="1 2">Belongs to the arylamine N-acetyltransferase family.</text>
</comment>
<keyword evidence="3" id="KW-0808">Transferase</keyword>
<dbReference type="eggNOG" id="COG2162">
    <property type="taxonomic scope" value="Bacteria"/>
</dbReference>
<dbReference type="Pfam" id="PF00797">
    <property type="entry name" value="Acetyltransf_2"/>
    <property type="match status" value="1"/>
</dbReference>
<dbReference type="InterPro" id="IPR038765">
    <property type="entry name" value="Papain-like_cys_pep_sf"/>
</dbReference>
<evidence type="ECO:0000313" key="4">
    <source>
        <dbReference type="Proteomes" id="UP000010988"/>
    </source>
</evidence>
<dbReference type="PANTHER" id="PTHR11786:SF0">
    <property type="entry name" value="ARYLAMINE N-ACETYLTRANSFERASE 4-RELATED"/>
    <property type="match status" value="1"/>
</dbReference>
<protein>
    <submittedName>
        <fullName evidence="3">Putative acetyltransferase</fullName>
    </submittedName>
</protein>
<dbReference type="SUPFAM" id="SSF54001">
    <property type="entry name" value="Cysteine proteinases"/>
    <property type="match status" value="1"/>
</dbReference>
<dbReference type="AlphaFoldDB" id="L7KGS7"/>
<name>L7KGS7_9ACTN</name>
<dbReference type="Proteomes" id="UP000010988">
    <property type="component" value="Unassembled WGS sequence"/>
</dbReference>
<comment type="caution">
    <text evidence="3">The sequence shown here is derived from an EMBL/GenBank/DDBJ whole genome shotgun (WGS) entry which is preliminary data.</text>
</comment>
<reference evidence="3 4" key="1">
    <citation type="submission" date="2012-12" db="EMBL/GenBank/DDBJ databases">
        <title>Whole genome shotgun sequence of Gordonia aichiensis NBRC 108223.</title>
        <authorList>
            <person name="Isaki-Nakamura S."/>
            <person name="Hosoyama A."/>
            <person name="Tsuchikane K."/>
            <person name="Ando Y."/>
            <person name="Baba S."/>
            <person name="Ohji S."/>
            <person name="Hamada M."/>
            <person name="Tamura T."/>
            <person name="Yamazoe A."/>
            <person name="Yamazaki S."/>
            <person name="Fujita N."/>
        </authorList>
    </citation>
    <scope>NUCLEOTIDE SEQUENCE [LARGE SCALE GENOMIC DNA]</scope>
    <source>
        <strain evidence="3 4">NBRC 108223</strain>
    </source>
</reference>
<dbReference type="GO" id="GO:0016407">
    <property type="term" value="F:acetyltransferase activity"/>
    <property type="evidence" value="ECO:0007669"/>
    <property type="project" value="InterPro"/>
</dbReference>
<dbReference type="OrthoDB" id="7181050at2"/>
<dbReference type="Gene3D" id="3.30.2140.10">
    <property type="entry name" value="Arylamine N-acetyltransferase"/>
    <property type="match status" value="1"/>
</dbReference>
<dbReference type="Gene3D" id="3.30.2140.20">
    <property type="match status" value="1"/>
</dbReference>
<sequence length="269" mass="29266">MTKPSVRFPTDAYLTRIGVAHRRPALAAHDPDAVEALARQQHRTIPFENLDIHRGLVVNVAAGVIVDKLVIRRRGGICYELNGLLLLALREFGIDAQAIGAQVRIDAGLGLPLGHMAVVIGRGRRRRLVDVGFGGEMATADVDLDDPHTWEIACGDGAYVLDGVPRDLDEFAGMARWHSTDPASRFTGSVICTRDDGVHRYTLTSRREESGYRLVTTTPDGGRVTEYVTMRDSIILLRSLFGIDLDEPVAALTAGTHQNLQGVGKGSPR</sequence>
<dbReference type="RefSeq" id="WP_005172587.1">
    <property type="nucleotide sequence ID" value="NZ_BANR01000004.1"/>
</dbReference>
<evidence type="ECO:0000256" key="2">
    <source>
        <dbReference type="RuleBase" id="RU003452"/>
    </source>
</evidence>
<dbReference type="EMBL" id="BANR01000004">
    <property type="protein sequence ID" value="GAC48075.1"/>
    <property type="molecule type" value="Genomic_DNA"/>
</dbReference>
<evidence type="ECO:0000256" key="1">
    <source>
        <dbReference type="ARBA" id="ARBA00006547"/>
    </source>
</evidence>
<dbReference type="STRING" id="1220583.GOACH_04_04730"/>